<dbReference type="Pfam" id="PF22784">
    <property type="entry name" value="PTP-SAK"/>
    <property type="match status" value="1"/>
</dbReference>
<evidence type="ECO:0000313" key="4">
    <source>
        <dbReference type="EMBL" id="THH17880.1"/>
    </source>
</evidence>
<proteinExistence type="predicted"/>
<evidence type="ECO:0000256" key="2">
    <source>
        <dbReference type="SAM" id="MobiDB-lite"/>
    </source>
</evidence>
<dbReference type="SUPFAM" id="SSF52799">
    <property type="entry name" value="(Phosphotyrosine protein) phosphatases II"/>
    <property type="match status" value="1"/>
</dbReference>
<dbReference type="InterPro" id="IPR057023">
    <property type="entry name" value="PTP-SAK"/>
</dbReference>
<feature type="region of interest" description="Disordered" evidence="2">
    <location>
        <begin position="216"/>
        <end position="239"/>
    </location>
</feature>
<organism evidence="4 5">
    <name type="scientific">Bondarzewia mesenterica</name>
    <dbReference type="NCBI Taxonomy" id="1095465"/>
    <lineage>
        <taxon>Eukaryota</taxon>
        <taxon>Fungi</taxon>
        <taxon>Dikarya</taxon>
        <taxon>Basidiomycota</taxon>
        <taxon>Agaricomycotina</taxon>
        <taxon>Agaricomycetes</taxon>
        <taxon>Russulales</taxon>
        <taxon>Bondarzewiaceae</taxon>
        <taxon>Bondarzewia</taxon>
    </lineage>
</organism>
<dbReference type="Pfam" id="PF21294">
    <property type="entry name" value="Polysacc_lyase_14"/>
    <property type="match status" value="1"/>
</dbReference>
<dbReference type="PANTHER" id="PTHR40124">
    <property type="match status" value="1"/>
</dbReference>
<dbReference type="InterPro" id="IPR029021">
    <property type="entry name" value="Prot-tyrosine_phosphatase-like"/>
</dbReference>
<dbReference type="PANTHER" id="PTHR40124:SF1">
    <property type="entry name" value="DISAGGREGATASE RELATED REPEAT PROTEIN"/>
    <property type="match status" value="1"/>
</dbReference>
<protein>
    <recommendedName>
        <fullName evidence="3">Tyrosine specific protein phosphatases domain-containing protein</fullName>
    </recommendedName>
</protein>
<gene>
    <name evidence="4" type="ORF">EW146_g3035</name>
</gene>
<reference evidence="4 5" key="1">
    <citation type="submission" date="2019-02" db="EMBL/GenBank/DDBJ databases">
        <title>Genome sequencing of the rare red list fungi Bondarzewia mesenterica.</title>
        <authorList>
            <person name="Buettner E."/>
            <person name="Kellner H."/>
        </authorList>
    </citation>
    <scope>NUCLEOTIDE SEQUENCE [LARGE SCALE GENOMIC DNA]</scope>
    <source>
        <strain evidence="4 5">DSM 108281</strain>
    </source>
</reference>
<dbReference type="GO" id="GO:0016791">
    <property type="term" value="F:phosphatase activity"/>
    <property type="evidence" value="ECO:0007669"/>
    <property type="project" value="UniProtKB-ARBA"/>
</dbReference>
<evidence type="ECO:0000313" key="5">
    <source>
        <dbReference type="Proteomes" id="UP000310158"/>
    </source>
</evidence>
<dbReference type="InterPro" id="IPR000387">
    <property type="entry name" value="Tyr_Pase_dom"/>
</dbReference>
<sequence>MLSTHPPLPLINHLEPASHAVDPLKNLLPEVSSEMTHEQRLAGQLIHLASQFHGSEYNQVKFGPRGSPLVYIPLSIHVPDHFKQLQARQASYMQGKSWWLYDRRTFMDIQRTPEHVDVRASAVQSAPLVILSTSSADICCDISAAIETPIIPTYWMNTDHQLKTSDTHPINISPIIPPELLSTISLHLSISEPASPTMFDIHPAFSLDRWTTYSPAPPLPPPSRNESMPSLSTEYTFPPQPRPPPVSQFIWNRSSIQCALQAALASDIGMGHSPAANSLSESGAPPSIPRLPPLNLPNYDILGEILATVDDSSLVEPSSTSRLGHARNYSAPPIMFKTMFSDALNSKKRAQIGTMGGGQPTKTIDFYSKSRHQGNENWNLSVITEEIPSTTSNRLPSIDTAAPVISSSAFPPSPPVLVRLNGPMPELDASSDDDELAFLGSPWPDYSHAAHELGIDILRIPIPEGLPPLSSSALDNHLTRLISTYTLNGTHVLVHCRGGVGRAGLVACCWMLRLGLCGWPSSFASDIDPDEVRRETLRLVEKVIGVVRRRRSLKAIETYEQVSFLVGYVEFMMENVAGGYIFIWVQSALDRCQSGTTISQHWFIEKPLLEALPAARNPTTSSDKPQSLLRRMMIWSISHYILCLLSVSRAYADIIPAVSVASQYSLATSTSIPYPKATLSNSDTQAYLTSNWGLSKGKIQNGASDLAFVSDPFPNNPVPTATENVTGPVLQVTYPKGSFKDNNSGGAQMYSLWNSSGSAFESMMISYEVAFDSGFDWVLGGKLPGLRGGPDPNGCSGGHQPNGTDCFSVRLMWRKNGAGEGTPDALTYSNPVCDHAGAAYNDVSVISQQNLQIRSSDVITTGGLYFSTFFWRLQLFVGRNPKHTHVLPQHANVGKFVPIQPFGQQSERRSRFTDVAISVVGTLRCQQHIACGMYMHALEPQTCL</sequence>
<feature type="domain" description="Tyrosine specific protein phosphatases" evidence="3">
    <location>
        <begin position="476"/>
        <end position="551"/>
    </location>
</feature>
<dbReference type="AlphaFoldDB" id="A0A4S4M4S9"/>
<dbReference type="Gene3D" id="2.60.120.200">
    <property type="match status" value="1"/>
</dbReference>
<name>A0A4S4M4S9_9AGAM</name>
<dbReference type="Gene3D" id="3.90.190.10">
    <property type="entry name" value="Protein tyrosine phosphatase superfamily"/>
    <property type="match status" value="1"/>
</dbReference>
<accession>A0A4S4M4S9</accession>
<evidence type="ECO:0000259" key="3">
    <source>
        <dbReference type="PROSITE" id="PS50056"/>
    </source>
</evidence>
<keyword evidence="5" id="KW-1185">Reference proteome</keyword>
<evidence type="ECO:0000256" key="1">
    <source>
        <dbReference type="ARBA" id="ARBA00022801"/>
    </source>
</evidence>
<dbReference type="OrthoDB" id="266663at2759"/>
<keyword evidence="1" id="KW-0378">Hydrolase</keyword>
<dbReference type="InterPro" id="IPR048958">
    <property type="entry name" value="Polysacc_lyase_14"/>
</dbReference>
<comment type="caution">
    <text evidence="4">The sequence shown here is derived from an EMBL/GenBank/DDBJ whole genome shotgun (WGS) entry which is preliminary data.</text>
</comment>
<dbReference type="EMBL" id="SGPL01000094">
    <property type="protein sequence ID" value="THH17880.1"/>
    <property type="molecule type" value="Genomic_DNA"/>
</dbReference>
<dbReference type="Proteomes" id="UP000310158">
    <property type="component" value="Unassembled WGS sequence"/>
</dbReference>
<dbReference type="PROSITE" id="PS50056">
    <property type="entry name" value="TYR_PHOSPHATASE_2"/>
    <property type="match status" value="1"/>
</dbReference>